<dbReference type="Proteomes" id="UP000034684">
    <property type="component" value="Unassembled WGS sequence"/>
</dbReference>
<accession>A0A0G1RL39</accession>
<dbReference type="AlphaFoldDB" id="A0A0G1RL39"/>
<evidence type="ECO:0000313" key="2">
    <source>
        <dbReference type="Proteomes" id="UP000034684"/>
    </source>
</evidence>
<reference evidence="1 2" key="1">
    <citation type="journal article" date="2015" name="Nature">
        <title>rRNA introns, odd ribosomes, and small enigmatic genomes across a large radiation of phyla.</title>
        <authorList>
            <person name="Brown C.T."/>
            <person name="Hug L.A."/>
            <person name="Thomas B.C."/>
            <person name="Sharon I."/>
            <person name="Castelle C.J."/>
            <person name="Singh A."/>
            <person name="Wilkins M.J."/>
            <person name="Williams K.H."/>
            <person name="Banfield J.F."/>
        </authorList>
    </citation>
    <scope>NUCLEOTIDE SEQUENCE [LARGE SCALE GENOMIC DNA]</scope>
</reference>
<dbReference type="Gene3D" id="3.30.420.40">
    <property type="match status" value="1"/>
</dbReference>
<gene>
    <name evidence="1" type="ORF">UX79_C0004G0012</name>
</gene>
<sequence length="111" mass="12378">MSMKQHERSQYTVLIDSRQRVNKIVQLRLDGNVVDKLSGDIDIVVSLKFLLDKNGLTVSDISQFSAVSGEGSFTGIRVGHTIASVLNWVNGADPYNINPLKYFREPNIQIS</sequence>
<name>A0A0G1RL39_UNCKA</name>
<comment type="caution">
    <text evidence="1">The sequence shown here is derived from an EMBL/GenBank/DDBJ whole genome shotgun (WGS) entry which is preliminary data.</text>
</comment>
<organism evidence="1 2">
    <name type="scientific">candidate division WWE3 bacterium GW2011_GWB1_47_11</name>
    <dbReference type="NCBI Taxonomy" id="1619117"/>
    <lineage>
        <taxon>Bacteria</taxon>
        <taxon>Katanobacteria</taxon>
    </lineage>
</organism>
<dbReference type="EMBL" id="LCNN01000004">
    <property type="protein sequence ID" value="KKU57856.1"/>
    <property type="molecule type" value="Genomic_DNA"/>
</dbReference>
<protein>
    <recommendedName>
        <fullName evidence="3">Gcp-like domain-containing protein</fullName>
    </recommendedName>
</protein>
<proteinExistence type="predicted"/>
<dbReference type="InterPro" id="IPR043129">
    <property type="entry name" value="ATPase_NBD"/>
</dbReference>
<evidence type="ECO:0008006" key="3">
    <source>
        <dbReference type="Google" id="ProtNLM"/>
    </source>
</evidence>
<dbReference type="SUPFAM" id="SSF53067">
    <property type="entry name" value="Actin-like ATPase domain"/>
    <property type="match status" value="1"/>
</dbReference>
<evidence type="ECO:0000313" key="1">
    <source>
        <dbReference type="EMBL" id="KKU57856.1"/>
    </source>
</evidence>